<evidence type="ECO:0000313" key="1">
    <source>
        <dbReference type="EMBL" id="TWT67783.1"/>
    </source>
</evidence>
<organism evidence="1 2">
    <name type="scientific">Crateriforma conspicua</name>
    <dbReference type="NCBI Taxonomy" id="2527996"/>
    <lineage>
        <taxon>Bacteria</taxon>
        <taxon>Pseudomonadati</taxon>
        <taxon>Planctomycetota</taxon>
        <taxon>Planctomycetia</taxon>
        <taxon>Planctomycetales</taxon>
        <taxon>Planctomycetaceae</taxon>
        <taxon>Crateriforma</taxon>
    </lineage>
</organism>
<sequence>MVSSCDCIQPQLVFCSLPNGSNLVGLRINIDALGESEPAPSAIVAVIEFRFAHQESKSLELRFRYIEQLAPYVIGDKQGYYRSFPHSSSIQNEGGDLCVERISNSLLHLYSAGV</sequence>
<comment type="caution">
    <text evidence="1">The sequence shown here is derived from an EMBL/GenBank/DDBJ whole genome shotgun (WGS) entry which is preliminary data.</text>
</comment>
<protein>
    <submittedName>
        <fullName evidence="1">Uncharacterized protein</fullName>
    </submittedName>
</protein>
<proteinExistence type="predicted"/>
<reference evidence="1 2" key="1">
    <citation type="submission" date="2019-02" db="EMBL/GenBank/DDBJ databases">
        <title>Deep-cultivation of Planctomycetes and their phenomic and genomic characterization uncovers novel biology.</title>
        <authorList>
            <person name="Wiegand S."/>
            <person name="Jogler M."/>
            <person name="Boedeker C."/>
            <person name="Pinto D."/>
            <person name="Vollmers J."/>
            <person name="Rivas-Marin E."/>
            <person name="Kohn T."/>
            <person name="Peeters S.H."/>
            <person name="Heuer A."/>
            <person name="Rast P."/>
            <person name="Oberbeckmann S."/>
            <person name="Bunk B."/>
            <person name="Jeske O."/>
            <person name="Meyerdierks A."/>
            <person name="Storesund J.E."/>
            <person name="Kallscheuer N."/>
            <person name="Luecker S."/>
            <person name="Lage O.M."/>
            <person name="Pohl T."/>
            <person name="Merkel B.J."/>
            <person name="Hornburger P."/>
            <person name="Mueller R.-W."/>
            <person name="Bruemmer F."/>
            <person name="Labrenz M."/>
            <person name="Spormann A.M."/>
            <person name="Op Den Camp H."/>
            <person name="Overmann J."/>
            <person name="Amann R."/>
            <person name="Jetten M.S.M."/>
            <person name="Mascher T."/>
            <person name="Medema M.H."/>
            <person name="Devos D.P."/>
            <person name="Kaster A.-K."/>
            <person name="Ovreas L."/>
            <person name="Rohde M."/>
            <person name="Galperin M.Y."/>
            <person name="Jogler C."/>
        </authorList>
    </citation>
    <scope>NUCLEOTIDE SEQUENCE [LARGE SCALE GENOMIC DNA]</scope>
    <source>
        <strain evidence="1 2">Pan14r</strain>
    </source>
</reference>
<name>A0A5C5XZR0_9PLAN</name>
<dbReference type="AlphaFoldDB" id="A0A5C5XZR0"/>
<keyword evidence="2" id="KW-1185">Reference proteome</keyword>
<gene>
    <name evidence="1" type="ORF">Pan14r_00200</name>
</gene>
<accession>A0A5C5XZR0</accession>
<dbReference type="EMBL" id="SJPL01000001">
    <property type="protein sequence ID" value="TWT67783.1"/>
    <property type="molecule type" value="Genomic_DNA"/>
</dbReference>
<evidence type="ECO:0000313" key="2">
    <source>
        <dbReference type="Proteomes" id="UP000317238"/>
    </source>
</evidence>
<dbReference type="Proteomes" id="UP000317238">
    <property type="component" value="Unassembled WGS sequence"/>
</dbReference>